<comment type="similarity">
    <text evidence="2 6">Belongs to the ABC-3 integral membrane protein family.</text>
</comment>
<evidence type="ECO:0000256" key="6">
    <source>
        <dbReference type="RuleBase" id="RU003943"/>
    </source>
</evidence>
<evidence type="ECO:0000256" key="4">
    <source>
        <dbReference type="ARBA" id="ARBA00022989"/>
    </source>
</evidence>
<keyword evidence="5 7" id="KW-0472">Membrane</keyword>
<dbReference type="InterPro" id="IPR001626">
    <property type="entry name" value="ABC_TroCD"/>
</dbReference>
<keyword evidence="4 7" id="KW-1133">Transmembrane helix</keyword>
<name>A0A9W4TQW3_9PROT</name>
<evidence type="ECO:0000256" key="2">
    <source>
        <dbReference type="ARBA" id="ARBA00008034"/>
    </source>
</evidence>
<dbReference type="AlphaFoldDB" id="A0A9W4TQW3"/>
<dbReference type="SUPFAM" id="SSF81345">
    <property type="entry name" value="ABC transporter involved in vitamin B12 uptake, BtuC"/>
    <property type="match status" value="1"/>
</dbReference>
<feature type="transmembrane region" description="Helical" evidence="7">
    <location>
        <begin position="50"/>
        <end position="73"/>
    </location>
</feature>
<dbReference type="Proteomes" id="UP001154255">
    <property type="component" value="Unassembled WGS sequence"/>
</dbReference>
<gene>
    <name evidence="9" type="ORF">R53529_LOCUS1357</name>
    <name evidence="8" type="ORF">R53530_LOCUS1077</name>
</gene>
<proteinExistence type="inferred from homology"/>
<dbReference type="InterPro" id="IPR037294">
    <property type="entry name" value="ABC_BtuC-like"/>
</dbReference>
<evidence type="ECO:0000313" key="8">
    <source>
        <dbReference type="EMBL" id="CAI3938338.1"/>
    </source>
</evidence>
<feature type="transmembrane region" description="Helical" evidence="7">
    <location>
        <begin position="170"/>
        <end position="203"/>
    </location>
</feature>
<comment type="subcellular location">
    <subcellularLocation>
        <location evidence="6">Cell membrane</location>
        <topology evidence="6">Multi-pass membrane protein</topology>
    </subcellularLocation>
    <subcellularLocation>
        <location evidence="1">Membrane</location>
        <topology evidence="1">Multi-pass membrane protein</topology>
    </subcellularLocation>
</comment>
<accession>A0A9W4TQW3</accession>
<dbReference type="Gene3D" id="1.10.3470.10">
    <property type="entry name" value="ABC transporter involved in vitamin B12 uptake, BtuC"/>
    <property type="match status" value="1"/>
</dbReference>
<keyword evidence="6" id="KW-0813">Transport</keyword>
<dbReference type="EMBL" id="CAMXCS010000002">
    <property type="protein sequence ID" value="CAI3945125.1"/>
    <property type="molecule type" value="Genomic_DNA"/>
</dbReference>
<organism evidence="8 10">
    <name type="scientific">Commensalibacter communis</name>
    <dbReference type="NCBI Taxonomy" id="2972786"/>
    <lineage>
        <taxon>Bacteria</taxon>
        <taxon>Pseudomonadati</taxon>
        <taxon>Pseudomonadota</taxon>
        <taxon>Alphaproteobacteria</taxon>
        <taxon>Acetobacterales</taxon>
        <taxon>Acetobacteraceae</taxon>
    </lineage>
</organism>
<dbReference type="PANTHER" id="PTHR30477:SF0">
    <property type="entry name" value="METAL TRANSPORT SYSTEM MEMBRANE PROTEIN TM_0125-RELATED"/>
    <property type="match status" value="1"/>
</dbReference>
<sequence>MFSLEFMQTAFIASGIVAVICGLIGYFLLIRRETFAGHALSHVGFAGATGASLIGVSPFLGLLIFSLCAGGLIGAIGPKLKDRDIAIGLVLSTSMGLGLLFLHFYTRYASQVTGLLFGNVFAVDTQTLYGLIILSIVCCIAMLFFMRPLLFASLQPDLAEAKGLSLRRVSIFFLGLVACVTAACVQVTGVLLTFSLMVGPAAVARQLSKTVWKGIFLSIFLALAETWGGIIIAWITDYPVSFWISLLSFVTYILSLLVSKNLSFYKKARKVN</sequence>
<dbReference type="Pfam" id="PF00950">
    <property type="entry name" value="ABC-3"/>
    <property type="match status" value="1"/>
</dbReference>
<keyword evidence="11" id="KW-1185">Reference proteome</keyword>
<evidence type="ECO:0000256" key="1">
    <source>
        <dbReference type="ARBA" id="ARBA00004141"/>
    </source>
</evidence>
<dbReference type="PANTHER" id="PTHR30477">
    <property type="entry name" value="ABC-TRANSPORTER METAL-BINDING PROTEIN"/>
    <property type="match status" value="1"/>
</dbReference>
<evidence type="ECO:0000256" key="3">
    <source>
        <dbReference type="ARBA" id="ARBA00022692"/>
    </source>
</evidence>
<dbReference type="GO" id="GO:0055085">
    <property type="term" value="P:transmembrane transport"/>
    <property type="evidence" value="ECO:0007669"/>
    <property type="project" value="InterPro"/>
</dbReference>
<evidence type="ECO:0000313" key="9">
    <source>
        <dbReference type="EMBL" id="CAI3945125.1"/>
    </source>
</evidence>
<keyword evidence="3 6" id="KW-0812">Transmembrane</keyword>
<feature type="transmembrane region" description="Helical" evidence="7">
    <location>
        <begin position="6"/>
        <end position="29"/>
    </location>
</feature>
<comment type="caution">
    <text evidence="8">The sequence shown here is derived from an EMBL/GenBank/DDBJ whole genome shotgun (WGS) entry which is preliminary data.</text>
</comment>
<feature type="transmembrane region" description="Helical" evidence="7">
    <location>
        <begin position="127"/>
        <end position="150"/>
    </location>
</feature>
<feature type="transmembrane region" description="Helical" evidence="7">
    <location>
        <begin position="215"/>
        <end position="235"/>
    </location>
</feature>
<evidence type="ECO:0000256" key="7">
    <source>
        <dbReference type="SAM" id="Phobius"/>
    </source>
</evidence>
<dbReference type="EMBL" id="CAMXCM010000002">
    <property type="protein sequence ID" value="CAI3938338.1"/>
    <property type="molecule type" value="Genomic_DNA"/>
</dbReference>
<evidence type="ECO:0000313" key="10">
    <source>
        <dbReference type="Proteomes" id="UP001154255"/>
    </source>
</evidence>
<reference evidence="8" key="1">
    <citation type="submission" date="2022-10" db="EMBL/GenBank/DDBJ databases">
        <authorList>
            <person name="Botero Cardona J."/>
        </authorList>
    </citation>
    <scope>NUCLEOTIDE SEQUENCE</scope>
    <source>
        <strain evidence="8">LMG 31819</strain>
        <strain evidence="9">R-53529</strain>
    </source>
</reference>
<feature type="transmembrane region" description="Helical" evidence="7">
    <location>
        <begin position="241"/>
        <end position="259"/>
    </location>
</feature>
<feature type="transmembrane region" description="Helical" evidence="7">
    <location>
        <begin position="85"/>
        <end position="106"/>
    </location>
</feature>
<dbReference type="GO" id="GO:0043190">
    <property type="term" value="C:ATP-binding cassette (ABC) transporter complex"/>
    <property type="evidence" value="ECO:0007669"/>
    <property type="project" value="InterPro"/>
</dbReference>
<evidence type="ECO:0000313" key="11">
    <source>
        <dbReference type="Proteomes" id="UP001154259"/>
    </source>
</evidence>
<dbReference type="Proteomes" id="UP001154259">
    <property type="component" value="Unassembled WGS sequence"/>
</dbReference>
<evidence type="ECO:0000256" key="5">
    <source>
        <dbReference type="ARBA" id="ARBA00023136"/>
    </source>
</evidence>
<dbReference type="RefSeq" id="WP_271789788.1">
    <property type="nucleotide sequence ID" value="NZ_CAMXCM010000002.1"/>
</dbReference>
<protein>
    <submittedName>
        <fullName evidence="8">Permease component (ZnuB)</fullName>
    </submittedName>
</protein>